<keyword evidence="7" id="KW-1185">Reference proteome</keyword>
<reference evidence="6 7" key="1">
    <citation type="journal article" date="2015" name="Genome Biol. Evol.">
        <title>Phylogenomic analyses indicate that early fungi evolved digesting cell walls of algal ancestors of land plants.</title>
        <authorList>
            <person name="Chang Y."/>
            <person name="Wang S."/>
            <person name="Sekimoto S."/>
            <person name="Aerts A.L."/>
            <person name="Choi C."/>
            <person name="Clum A."/>
            <person name="LaButti K.M."/>
            <person name="Lindquist E.A."/>
            <person name="Yee Ngan C."/>
            <person name="Ohm R.A."/>
            <person name="Salamov A.A."/>
            <person name="Grigoriev I.V."/>
            <person name="Spatafora J.W."/>
            <person name="Berbee M.L."/>
        </authorList>
    </citation>
    <scope>NUCLEOTIDE SEQUENCE [LARGE SCALE GENOMIC DNA]</scope>
    <source>
        <strain evidence="6 7">NRRL 28638</strain>
    </source>
</reference>
<dbReference type="EMBL" id="KQ964727">
    <property type="protein sequence ID" value="KXN66428.1"/>
    <property type="molecule type" value="Genomic_DNA"/>
</dbReference>
<dbReference type="GO" id="GO:0016020">
    <property type="term" value="C:membrane"/>
    <property type="evidence" value="ECO:0007669"/>
    <property type="project" value="UniProtKB-SubCell"/>
</dbReference>
<evidence type="ECO:0000256" key="3">
    <source>
        <dbReference type="ARBA" id="ARBA00022989"/>
    </source>
</evidence>
<dbReference type="Pfam" id="PF00001">
    <property type="entry name" value="7tm_1"/>
    <property type="match status" value="1"/>
</dbReference>
<proteinExistence type="predicted"/>
<comment type="subcellular location">
    <subcellularLocation>
        <location evidence="1">Membrane</location>
    </subcellularLocation>
</comment>
<evidence type="ECO:0000256" key="4">
    <source>
        <dbReference type="ARBA" id="ARBA00023136"/>
    </source>
</evidence>
<feature type="transmembrane region" description="Helical" evidence="5">
    <location>
        <begin position="84"/>
        <end position="107"/>
    </location>
</feature>
<evidence type="ECO:0000313" key="6">
    <source>
        <dbReference type="EMBL" id="KXN66428.1"/>
    </source>
</evidence>
<dbReference type="InterPro" id="IPR000276">
    <property type="entry name" value="GPCR_Rhodpsn"/>
</dbReference>
<evidence type="ECO:0000256" key="1">
    <source>
        <dbReference type="ARBA" id="ARBA00004370"/>
    </source>
</evidence>
<feature type="transmembrane region" description="Helical" evidence="5">
    <location>
        <begin position="13"/>
        <end position="31"/>
    </location>
</feature>
<dbReference type="Gene3D" id="1.20.1070.10">
    <property type="entry name" value="Rhodopsin 7-helix transmembrane proteins"/>
    <property type="match status" value="1"/>
</dbReference>
<dbReference type="Proteomes" id="UP000070444">
    <property type="component" value="Unassembled WGS sequence"/>
</dbReference>
<feature type="transmembrane region" description="Helical" evidence="5">
    <location>
        <begin position="170"/>
        <end position="195"/>
    </location>
</feature>
<feature type="transmembrane region" description="Helical" evidence="5">
    <location>
        <begin position="297"/>
        <end position="318"/>
    </location>
</feature>
<evidence type="ECO:0000256" key="5">
    <source>
        <dbReference type="SAM" id="Phobius"/>
    </source>
</evidence>
<keyword evidence="2 5" id="KW-0812">Transmembrane</keyword>
<organism evidence="6 7">
    <name type="scientific">Conidiobolus coronatus (strain ATCC 28846 / CBS 209.66 / NRRL 28638)</name>
    <name type="common">Delacroixia coronata</name>
    <dbReference type="NCBI Taxonomy" id="796925"/>
    <lineage>
        <taxon>Eukaryota</taxon>
        <taxon>Fungi</taxon>
        <taxon>Fungi incertae sedis</taxon>
        <taxon>Zoopagomycota</taxon>
        <taxon>Entomophthoromycotina</taxon>
        <taxon>Entomophthoromycetes</taxon>
        <taxon>Entomophthorales</taxon>
        <taxon>Ancylistaceae</taxon>
        <taxon>Conidiobolus</taxon>
    </lineage>
</organism>
<accession>A0A137NUM9</accession>
<dbReference type="SUPFAM" id="SSF81321">
    <property type="entry name" value="Family A G protein-coupled receptor-like"/>
    <property type="match status" value="1"/>
</dbReference>
<dbReference type="GO" id="GO:0004930">
    <property type="term" value="F:G protein-coupled receptor activity"/>
    <property type="evidence" value="ECO:0007669"/>
    <property type="project" value="InterPro"/>
</dbReference>
<name>A0A137NUM9_CONC2</name>
<evidence type="ECO:0000256" key="2">
    <source>
        <dbReference type="ARBA" id="ARBA00022692"/>
    </source>
</evidence>
<gene>
    <name evidence="6" type="ORF">CONCODRAFT_11736</name>
</gene>
<feature type="transmembrane region" description="Helical" evidence="5">
    <location>
        <begin position="259"/>
        <end position="285"/>
    </location>
</feature>
<evidence type="ECO:0008006" key="8">
    <source>
        <dbReference type="Google" id="ProtNLM"/>
    </source>
</evidence>
<evidence type="ECO:0000313" key="7">
    <source>
        <dbReference type="Proteomes" id="UP000070444"/>
    </source>
</evidence>
<dbReference type="AlphaFoldDB" id="A0A137NUM9"/>
<sequence length="334" mass="38829">MSALNCTIYTLELLKNLLSFILNSFVLYITVHKFKLKGVDICVSFILCTIDVLFCLHNSTHIILHAITNSEINQNPTYIKVYFGIYWILATIGFDCLITLGIVRYLAICKNYLVKRRTAIFLVLACSLIPVVLSIVMPVIATAKNNSNQWGDIYPTLNLTDNYLTKPMGIFISLSSYIYLMVLVFCYCNISLYYYKSLGLLQLQTYSSQDKRLEGYYNNESKTRKVTESRSHNNSEFPEIPNTTKKLIKSQKLITCLKYSVVIVVFICEILPMSVMHTIIYFYPIPRYTVWDTVCTYLFHCIPLTNPCFILFLHLDTFQEFKFLMRRIRAKFEK</sequence>
<keyword evidence="4 5" id="KW-0472">Membrane</keyword>
<feature type="transmembrane region" description="Helical" evidence="5">
    <location>
        <begin position="119"/>
        <end position="141"/>
    </location>
</feature>
<keyword evidence="3 5" id="KW-1133">Transmembrane helix</keyword>
<protein>
    <recommendedName>
        <fullName evidence="8">G-protein coupled receptors family 1 profile domain-containing protein</fullName>
    </recommendedName>
</protein>